<keyword evidence="2" id="KW-1003">Cell membrane</keyword>
<feature type="domain" description="ABC3 transporter permease C-terminal" evidence="7">
    <location>
        <begin position="68"/>
        <end position="173"/>
    </location>
</feature>
<organism evidence="8 9">
    <name type="scientific">Leucobacter chromiisoli</name>
    <dbReference type="NCBI Taxonomy" id="2796471"/>
    <lineage>
        <taxon>Bacteria</taxon>
        <taxon>Bacillati</taxon>
        <taxon>Actinomycetota</taxon>
        <taxon>Actinomycetes</taxon>
        <taxon>Micrococcales</taxon>
        <taxon>Microbacteriaceae</taxon>
        <taxon>Leucobacter</taxon>
    </lineage>
</organism>
<feature type="transmembrane region" description="Helical" evidence="6">
    <location>
        <begin position="149"/>
        <end position="171"/>
    </location>
</feature>
<feature type="transmembrane region" description="Helical" evidence="6">
    <location>
        <begin position="321"/>
        <end position="342"/>
    </location>
</feature>
<gene>
    <name evidence="8" type="ORF">JD276_02025</name>
</gene>
<evidence type="ECO:0000256" key="5">
    <source>
        <dbReference type="ARBA" id="ARBA00023136"/>
    </source>
</evidence>
<feature type="transmembrane region" description="Helical" evidence="6">
    <location>
        <begin position="99"/>
        <end position="129"/>
    </location>
</feature>
<evidence type="ECO:0000256" key="3">
    <source>
        <dbReference type="ARBA" id="ARBA00022692"/>
    </source>
</evidence>
<reference evidence="8" key="1">
    <citation type="submission" date="2020-12" db="EMBL/GenBank/DDBJ databases">
        <title>Leucobacter sp. CAS1, isolated from Chromium sludge.</title>
        <authorList>
            <person name="Xu Z."/>
        </authorList>
    </citation>
    <scope>NUCLEOTIDE SEQUENCE</scope>
    <source>
        <strain evidence="8">CSA1</strain>
    </source>
</reference>
<evidence type="ECO:0000256" key="1">
    <source>
        <dbReference type="ARBA" id="ARBA00004651"/>
    </source>
</evidence>
<keyword evidence="4 6" id="KW-1133">Transmembrane helix</keyword>
<dbReference type="GO" id="GO:0005886">
    <property type="term" value="C:plasma membrane"/>
    <property type="evidence" value="ECO:0007669"/>
    <property type="project" value="UniProtKB-SubCell"/>
</dbReference>
<dbReference type="Pfam" id="PF02687">
    <property type="entry name" value="FtsX"/>
    <property type="match status" value="1"/>
</dbReference>
<sequence>MSALRLLVLPRRGSSVLAWLQLSASAVATLLAFAATLLAAAFWRVPTEEAGYRVLAIGLVSVLLVPLVTLGAATARLAARSRDDRLATLRLLGASARRVRGIAVAEAALLAGGGVLLGTAAALLVLPVALGALSVHGERLGAQQVWLPWWGAAAIPPALVAIAALSALLGLRRVVLSPLGVRTRQDAPRMGRMRLIAGLLVVGGAVLVTQLASPGWGVAALVIAFSLAVLAVMGVLGVVGPFVIAAVARARIARTDDPARLVAARGVLDDPKAAWRQVSAVALTSFILLPAGSLLGYLEAISASASRTIMTPDQLLLFVDARTMLVALVAIAFVVVACQIGITQTAAVLERRELYVALDRLGMPRAALDRARRLRVGMPAVVAIAGSALAATALAGMLVAVAAVTAPLFVAGSALLLVLGFAMIRIGVAATAPTVRRVLDAPGRGE</sequence>
<feature type="transmembrane region" description="Helical" evidence="6">
    <location>
        <begin position="280"/>
        <end position="301"/>
    </location>
</feature>
<evidence type="ECO:0000313" key="9">
    <source>
        <dbReference type="Proteomes" id="UP000608530"/>
    </source>
</evidence>
<dbReference type="InterPro" id="IPR003838">
    <property type="entry name" value="ABC3_permease_C"/>
</dbReference>
<dbReference type="Proteomes" id="UP000608530">
    <property type="component" value="Unassembled WGS sequence"/>
</dbReference>
<evidence type="ECO:0000256" key="2">
    <source>
        <dbReference type="ARBA" id="ARBA00022475"/>
    </source>
</evidence>
<dbReference type="RefSeq" id="WP_200113268.1">
    <property type="nucleotide sequence ID" value="NZ_JAEHOH010000001.1"/>
</dbReference>
<evidence type="ECO:0000313" key="8">
    <source>
        <dbReference type="EMBL" id="MBK0417813.1"/>
    </source>
</evidence>
<evidence type="ECO:0000256" key="4">
    <source>
        <dbReference type="ARBA" id="ARBA00022989"/>
    </source>
</evidence>
<dbReference type="EMBL" id="JAEHOH010000001">
    <property type="protein sequence ID" value="MBK0417813.1"/>
    <property type="molecule type" value="Genomic_DNA"/>
</dbReference>
<evidence type="ECO:0000259" key="7">
    <source>
        <dbReference type="Pfam" id="PF02687"/>
    </source>
</evidence>
<name>A0A934UU50_9MICO</name>
<feature type="transmembrane region" description="Helical" evidence="6">
    <location>
        <begin position="408"/>
        <end position="428"/>
    </location>
</feature>
<dbReference type="AlphaFoldDB" id="A0A934UU50"/>
<evidence type="ECO:0000256" key="6">
    <source>
        <dbReference type="SAM" id="Phobius"/>
    </source>
</evidence>
<comment type="subcellular location">
    <subcellularLocation>
        <location evidence="1">Cell membrane</location>
        <topology evidence="1">Multi-pass membrane protein</topology>
    </subcellularLocation>
</comment>
<feature type="transmembrane region" description="Helical" evidence="6">
    <location>
        <begin position="380"/>
        <end position="402"/>
    </location>
</feature>
<keyword evidence="5 6" id="KW-0472">Membrane</keyword>
<keyword evidence="3 6" id="KW-0812">Transmembrane</keyword>
<accession>A0A934UU50</accession>
<feature type="transmembrane region" description="Helical" evidence="6">
    <location>
        <begin position="55"/>
        <end position="78"/>
    </location>
</feature>
<keyword evidence="9" id="KW-1185">Reference proteome</keyword>
<proteinExistence type="predicted"/>
<comment type="caution">
    <text evidence="8">The sequence shown here is derived from an EMBL/GenBank/DDBJ whole genome shotgun (WGS) entry which is preliminary data.</text>
</comment>
<feature type="transmembrane region" description="Helical" evidence="6">
    <location>
        <begin position="192"/>
        <end position="212"/>
    </location>
</feature>
<protein>
    <submittedName>
        <fullName evidence="8">Permease</fullName>
    </submittedName>
</protein>
<feature type="transmembrane region" description="Helical" evidence="6">
    <location>
        <begin position="218"/>
        <end position="244"/>
    </location>
</feature>